<dbReference type="RefSeq" id="WP_345265992.1">
    <property type="nucleotide sequence ID" value="NZ_BAABHB010000002.1"/>
</dbReference>
<dbReference type="Proteomes" id="UP001500936">
    <property type="component" value="Unassembled WGS sequence"/>
</dbReference>
<name>A0ABP8K010_9BACT</name>
<dbReference type="EMBL" id="BAABHB010000002">
    <property type="protein sequence ID" value="GAA4398744.1"/>
    <property type="molecule type" value="Genomic_DNA"/>
</dbReference>
<protein>
    <submittedName>
        <fullName evidence="1">Uncharacterized protein</fullName>
    </submittedName>
</protein>
<reference evidence="2" key="1">
    <citation type="journal article" date="2019" name="Int. J. Syst. Evol. Microbiol.">
        <title>The Global Catalogue of Microorganisms (GCM) 10K type strain sequencing project: providing services to taxonomists for standard genome sequencing and annotation.</title>
        <authorList>
            <consortium name="The Broad Institute Genomics Platform"/>
            <consortium name="The Broad Institute Genome Sequencing Center for Infectious Disease"/>
            <person name="Wu L."/>
            <person name="Ma J."/>
        </authorList>
    </citation>
    <scope>NUCLEOTIDE SEQUENCE [LARGE SCALE GENOMIC DNA]</scope>
    <source>
        <strain evidence="2">JCM 17925</strain>
    </source>
</reference>
<proteinExistence type="predicted"/>
<keyword evidence="2" id="KW-1185">Reference proteome</keyword>
<organism evidence="1 2">
    <name type="scientific">Nibrella viscosa</name>
    <dbReference type="NCBI Taxonomy" id="1084524"/>
    <lineage>
        <taxon>Bacteria</taxon>
        <taxon>Pseudomonadati</taxon>
        <taxon>Bacteroidota</taxon>
        <taxon>Cytophagia</taxon>
        <taxon>Cytophagales</taxon>
        <taxon>Spirosomataceae</taxon>
        <taxon>Nibrella</taxon>
    </lineage>
</organism>
<comment type="caution">
    <text evidence="1">The sequence shown here is derived from an EMBL/GenBank/DDBJ whole genome shotgun (WGS) entry which is preliminary data.</text>
</comment>
<accession>A0ABP8K010</accession>
<evidence type="ECO:0000313" key="2">
    <source>
        <dbReference type="Proteomes" id="UP001500936"/>
    </source>
</evidence>
<gene>
    <name evidence="1" type="ORF">GCM10023187_09650</name>
</gene>
<evidence type="ECO:0000313" key="1">
    <source>
        <dbReference type="EMBL" id="GAA4398744.1"/>
    </source>
</evidence>
<sequence>MYVFDGSGKRYLTYLRQADPSPTTKKEKKKKPFYHYQKVERDQPAVSDSIRPAPFPVIRGEYNLKPGAGKGYFVAM</sequence>